<keyword evidence="2" id="KW-1185">Reference proteome</keyword>
<dbReference type="Proteomes" id="UP000756346">
    <property type="component" value="Unassembled WGS sequence"/>
</dbReference>
<dbReference type="SUPFAM" id="SSF53649">
    <property type="entry name" value="Alkaline phosphatase-like"/>
    <property type="match status" value="1"/>
</dbReference>
<organism evidence="1 2">
    <name type="scientific">Microdochium trichocladiopsis</name>
    <dbReference type="NCBI Taxonomy" id="1682393"/>
    <lineage>
        <taxon>Eukaryota</taxon>
        <taxon>Fungi</taxon>
        <taxon>Dikarya</taxon>
        <taxon>Ascomycota</taxon>
        <taxon>Pezizomycotina</taxon>
        <taxon>Sordariomycetes</taxon>
        <taxon>Xylariomycetidae</taxon>
        <taxon>Xylariales</taxon>
        <taxon>Microdochiaceae</taxon>
        <taxon>Microdochium</taxon>
    </lineage>
</organism>
<reference evidence="1" key="1">
    <citation type="journal article" date="2021" name="Nat. Commun.">
        <title>Genetic determinants of endophytism in the Arabidopsis root mycobiome.</title>
        <authorList>
            <person name="Mesny F."/>
            <person name="Miyauchi S."/>
            <person name="Thiergart T."/>
            <person name="Pickel B."/>
            <person name="Atanasova L."/>
            <person name="Karlsson M."/>
            <person name="Huettel B."/>
            <person name="Barry K.W."/>
            <person name="Haridas S."/>
            <person name="Chen C."/>
            <person name="Bauer D."/>
            <person name="Andreopoulos W."/>
            <person name="Pangilinan J."/>
            <person name="LaButti K."/>
            <person name="Riley R."/>
            <person name="Lipzen A."/>
            <person name="Clum A."/>
            <person name="Drula E."/>
            <person name="Henrissat B."/>
            <person name="Kohler A."/>
            <person name="Grigoriev I.V."/>
            <person name="Martin F.M."/>
            <person name="Hacquard S."/>
        </authorList>
    </citation>
    <scope>NUCLEOTIDE SEQUENCE</scope>
    <source>
        <strain evidence="1">MPI-CAGE-CH-0230</strain>
    </source>
</reference>
<dbReference type="RefSeq" id="XP_046012669.1">
    <property type="nucleotide sequence ID" value="XM_046147980.1"/>
</dbReference>
<dbReference type="EMBL" id="JAGTJQ010000005">
    <property type="protein sequence ID" value="KAH7030989.1"/>
    <property type="molecule type" value="Genomic_DNA"/>
</dbReference>
<dbReference type="GeneID" id="70177526"/>
<evidence type="ECO:0000313" key="1">
    <source>
        <dbReference type="EMBL" id="KAH7030989.1"/>
    </source>
</evidence>
<sequence length="169" mass="19212">MCLCPCPQSSEAQSPFPSTQQDRFHKYALLPRHRRRTGWLPRPRRQHGCSSKAHKLIYILADSLSPAFANHTHENVSLLKNGKNPKTVCKHPAPHAGHIRDIIMNNKVMQFVEMWINKHSNTITVFAANHECGGCMLNGYNPLPLKSVTMSIEESWRLWSAYGGTVRRS</sequence>
<dbReference type="InterPro" id="IPR017850">
    <property type="entry name" value="Alkaline_phosphatase_core_sf"/>
</dbReference>
<dbReference type="AlphaFoldDB" id="A0A9P8Y900"/>
<proteinExistence type="predicted"/>
<protein>
    <submittedName>
        <fullName evidence="1">Uncharacterized protein</fullName>
    </submittedName>
</protein>
<dbReference type="OrthoDB" id="7392499at2759"/>
<evidence type="ECO:0000313" key="2">
    <source>
        <dbReference type="Proteomes" id="UP000756346"/>
    </source>
</evidence>
<comment type="caution">
    <text evidence="1">The sequence shown here is derived from an EMBL/GenBank/DDBJ whole genome shotgun (WGS) entry which is preliminary data.</text>
</comment>
<accession>A0A9P8Y900</accession>
<name>A0A9P8Y900_9PEZI</name>
<gene>
    <name evidence="1" type="ORF">B0I36DRAFT_117331</name>
</gene>